<dbReference type="Proteomes" id="UP000183954">
    <property type="component" value="Unassembled WGS sequence"/>
</dbReference>
<evidence type="ECO:0000256" key="1">
    <source>
        <dbReference type="ARBA" id="ARBA00018672"/>
    </source>
</evidence>
<dbReference type="InterPro" id="IPR001789">
    <property type="entry name" value="Sig_transdc_resp-reg_receiver"/>
</dbReference>
<dbReference type="PROSITE" id="PS50110">
    <property type="entry name" value="RESPONSE_REGULATORY"/>
    <property type="match status" value="1"/>
</dbReference>
<gene>
    <name evidence="5" type="ORF">SAMN02746098_03056</name>
</gene>
<sequence>MRILVVDDSSFMRNMLRAVLEKAGHHVIGEASNGQEAISQYRDLNPELVILDITMPILSGLESLKEILNYNAHAKVLMCSAMGQKAIIEESIRYGAKGFITKPFKEALILDEVAKMC</sequence>
<organism evidence="5 6">
    <name type="scientific">Desulfosporosinus lacus DSM 15449</name>
    <dbReference type="NCBI Taxonomy" id="1121420"/>
    <lineage>
        <taxon>Bacteria</taxon>
        <taxon>Bacillati</taxon>
        <taxon>Bacillota</taxon>
        <taxon>Clostridia</taxon>
        <taxon>Eubacteriales</taxon>
        <taxon>Desulfitobacteriaceae</taxon>
        <taxon>Desulfosporosinus</taxon>
    </lineage>
</organism>
<dbReference type="EMBL" id="FQXJ01000010">
    <property type="protein sequence ID" value="SHI20145.1"/>
    <property type="molecule type" value="Genomic_DNA"/>
</dbReference>
<dbReference type="Pfam" id="PF00072">
    <property type="entry name" value="Response_reg"/>
    <property type="match status" value="1"/>
</dbReference>
<keyword evidence="3" id="KW-0597">Phosphoprotein</keyword>
<feature type="modified residue" description="4-aspartylphosphate" evidence="3">
    <location>
        <position position="52"/>
    </location>
</feature>
<dbReference type="SUPFAM" id="SSF52172">
    <property type="entry name" value="CheY-like"/>
    <property type="match status" value="1"/>
</dbReference>
<dbReference type="PANTHER" id="PTHR43228:SF1">
    <property type="entry name" value="TWO-COMPONENT RESPONSE REGULATOR ARR22"/>
    <property type="match status" value="1"/>
</dbReference>
<dbReference type="Gene3D" id="3.40.50.2300">
    <property type="match status" value="1"/>
</dbReference>
<protein>
    <recommendedName>
        <fullName evidence="1">Stage 0 sporulation protein A homolog</fullName>
    </recommendedName>
</protein>
<evidence type="ECO:0000259" key="4">
    <source>
        <dbReference type="PROSITE" id="PS50110"/>
    </source>
</evidence>
<accession>A0A1M5Z7D2</accession>
<dbReference type="STRING" id="1121420.SAMN02746098_03056"/>
<comment type="function">
    <text evidence="2">May play the central regulatory role in sporulation. It may be an element of the effector pathway responsible for the activation of sporulation genes in response to nutritional stress. Spo0A may act in concert with spo0H (a sigma factor) to control the expression of some genes that are critical to the sporulation process.</text>
</comment>
<name>A0A1M5Z7D2_9FIRM</name>
<dbReference type="AlphaFoldDB" id="A0A1M5Z7D2"/>
<proteinExistence type="predicted"/>
<keyword evidence="6" id="KW-1185">Reference proteome</keyword>
<evidence type="ECO:0000313" key="6">
    <source>
        <dbReference type="Proteomes" id="UP000183954"/>
    </source>
</evidence>
<dbReference type="GO" id="GO:0000160">
    <property type="term" value="P:phosphorelay signal transduction system"/>
    <property type="evidence" value="ECO:0007669"/>
    <property type="project" value="InterPro"/>
</dbReference>
<reference evidence="6" key="1">
    <citation type="submission" date="2016-11" db="EMBL/GenBank/DDBJ databases">
        <authorList>
            <person name="Varghese N."/>
            <person name="Submissions S."/>
        </authorList>
    </citation>
    <scope>NUCLEOTIDE SEQUENCE [LARGE SCALE GENOMIC DNA]</scope>
    <source>
        <strain evidence="6">DSM 15449</strain>
    </source>
</reference>
<dbReference type="InterPro" id="IPR052048">
    <property type="entry name" value="ST_Response_Regulator"/>
</dbReference>
<feature type="domain" description="Response regulatory" evidence="4">
    <location>
        <begin position="2"/>
        <end position="117"/>
    </location>
</feature>
<dbReference type="PANTHER" id="PTHR43228">
    <property type="entry name" value="TWO-COMPONENT RESPONSE REGULATOR"/>
    <property type="match status" value="1"/>
</dbReference>
<dbReference type="InterPro" id="IPR011006">
    <property type="entry name" value="CheY-like_superfamily"/>
</dbReference>
<evidence type="ECO:0000256" key="2">
    <source>
        <dbReference type="ARBA" id="ARBA00024867"/>
    </source>
</evidence>
<dbReference type="RefSeq" id="WP_073030605.1">
    <property type="nucleotide sequence ID" value="NZ_FQXJ01000010.1"/>
</dbReference>
<evidence type="ECO:0000313" key="5">
    <source>
        <dbReference type="EMBL" id="SHI20145.1"/>
    </source>
</evidence>
<evidence type="ECO:0000256" key="3">
    <source>
        <dbReference type="PROSITE-ProRule" id="PRU00169"/>
    </source>
</evidence>
<dbReference type="OrthoDB" id="9790669at2"/>
<dbReference type="SMART" id="SM00448">
    <property type="entry name" value="REC"/>
    <property type="match status" value="1"/>
</dbReference>